<evidence type="ECO:0000256" key="1">
    <source>
        <dbReference type="SAM" id="MobiDB-lite"/>
    </source>
</evidence>
<protein>
    <submittedName>
        <fullName evidence="3">Uncharacterized protein</fullName>
    </submittedName>
</protein>
<dbReference type="EMBL" id="CDMZ01004139">
    <property type="protein sequence ID" value="CEM48774.1"/>
    <property type="molecule type" value="Genomic_DNA"/>
</dbReference>
<evidence type="ECO:0000256" key="2">
    <source>
        <dbReference type="SAM" id="Phobius"/>
    </source>
</evidence>
<keyword evidence="2" id="KW-1133">Transmembrane helix</keyword>
<feature type="compositionally biased region" description="Basic and acidic residues" evidence="1">
    <location>
        <begin position="96"/>
        <end position="107"/>
    </location>
</feature>
<keyword evidence="2" id="KW-0472">Membrane</keyword>
<dbReference type="InterPro" id="IPR029058">
    <property type="entry name" value="AB_hydrolase_fold"/>
</dbReference>
<feature type="region of interest" description="Disordered" evidence="1">
    <location>
        <begin position="82"/>
        <end position="108"/>
    </location>
</feature>
<keyword evidence="2" id="KW-0812">Transmembrane</keyword>
<feature type="transmembrane region" description="Helical" evidence="2">
    <location>
        <begin position="40"/>
        <end position="64"/>
    </location>
</feature>
<accession>A0A0G4HWB5</accession>
<sequence>MRNRKAAGPATRLLNSSEEEIKDPSPSPPASKETKGFPKFWAFVPLYILTSVLVLGCVAVFWRWGGRGVIFTNVPKPLEFPVGVGEDGGNPSVTSDPKETDNKERPHPGAAIPYEVHAESNTLYALPVGTPRAVAFVFHGCGRDAQHFFEPYPEDVRVTRALLDSGLAVVALQSQDRKSKCWSVYDWSPKEDLGPVQESLLNFREKETELGLSGLLRLFFGHSSGGQFVADIIGTIPMDVAILHEPHELRRKRLLPVQTVPLPSRVAWLAMENDKGEWKASTWQLTRQITKRRHRWKGVEQQLFTATPKPLLPSTLADRMAGVSYEQSRDAYARARSEGFLDNHSRIVHDPRRTHIVPVMLPALPIEGVSDAEWRRHFEGERRKHLFTVVNRLFCSHEMTDEWMPQMVEFLLKPPEPPAD</sequence>
<organism evidence="3">
    <name type="scientific">Chromera velia CCMP2878</name>
    <dbReference type="NCBI Taxonomy" id="1169474"/>
    <lineage>
        <taxon>Eukaryota</taxon>
        <taxon>Sar</taxon>
        <taxon>Alveolata</taxon>
        <taxon>Colpodellida</taxon>
        <taxon>Chromeraceae</taxon>
        <taxon>Chromera</taxon>
    </lineage>
</organism>
<feature type="region of interest" description="Disordered" evidence="1">
    <location>
        <begin position="1"/>
        <end position="31"/>
    </location>
</feature>
<name>A0A0G4HWB5_9ALVE</name>
<dbReference type="PANTHER" id="PTHR35128:SF1">
    <property type="entry name" value="SECRETION-REGULATING GUANINE NUCLEOTIDE EXCHANGE FACTOR"/>
    <property type="match status" value="1"/>
</dbReference>
<proteinExistence type="predicted"/>
<evidence type="ECO:0000313" key="3">
    <source>
        <dbReference type="EMBL" id="CEM48774.1"/>
    </source>
</evidence>
<dbReference type="PANTHER" id="PTHR35128">
    <property type="entry name" value="SECRETION-REGULATING GUANINE NUCLEOTIDE EXCHANGE FACTOR"/>
    <property type="match status" value="1"/>
</dbReference>
<gene>
    <name evidence="3" type="ORF">Cvel_9018</name>
</gene>
<reference evidence="3" key="1">
    <citation type="submission" date="2014-11" db="EMBL/GenBank/DDBJ databases">
        <authorList>
            <person name="Otto D Thomas"/>
            <person name="Naeem Raeece"/>
        </authorList>
    </citation>
    <scope>NUCLEOTIDE SEQUENCE</scope>
</reference>
<dbReference type="VEuPathDB" id="CryptoDB:Cvel_9018"/>
<dbReference type="Gene3D" id="3.40.50.1820">
    <property type="entry name" value="alpha/beta hydrolase"/>
    <property type="match status" value="1"/>
</dbReference>
<dbReference type="AlphaFoldDB" id="A0A0G4HWB5"/>